<protein>
    <submittedName>
        <fullName evidence="11">Uncharacterized protein K02A2.6-like</fullName>
    </submittedName>
</protein>
<gene>
    <name evidence="11" type="primary">LOC113457408</name>
</gene>
<dbReference type="SUPFAM" id="SSF53098">
    <property type="entry name" value="Ribonuclease H-like"/>
    <property type="match status" value="1"/>
</dbReference>
<dbReference type="RefSeq" id="XP_026640473.1">
    <property type="nucleotide sequence ID" value="XM_026784672.1"/>
</dbReference>
<organism evidence="10 11">
    <name type="scientific">Microtus ochrogaster</name>
    <name type="common">Prairie vole</name>
    <dbReference type="NCBI Taxonomy" id="79684"/>
    <lineage>
        <taxon>Eukaryota</taxon>
        <taxon>Metazoa</taxon>
        <taxon>Chordata</taxon>
        <taxon>Craniata</taxon>
        <taxon>Vertebrata</taxon>
        <taxon>Euteleostomi</taxon>
        <taxon>Mammalia</taxon>
        <taxon>Eutheria</taxon>
        <taxon>Euarchontoglires</taxon>
        <taxon>Glires</taxon>
        <taxon>Rodentia</taxon>
        <taxon>Myomorpha</taxon>
        <taxon>Muroidea</taxon>
        <taxon>Cricetidae</taxon>
        <taxon>Arvicolinae</taxon>
        <taxon>Microtus</taxon>
    </lineage>
</organism>
<evidence type="ECO:0000313" key="10">
    <source>
        <dbReference type="Proteomes" id="UP000694915"/>
    </source>
</evidence>
<evidence type="ECO:0000256" key="2">
    <source>
        <dbReference type="ARBA" id="ARBA00022695"/>
    </source>
</evidence>
<keyword evidence="1" id="KW-0808">Transferase</keyword>
<proteinExistence type="predicted"/>
<evidence type="ECO:0000256" key="8">
    <source>
        <dbReference type="SAM" id="SignalP"/>
    </source>
</evidence>
<dbReference type="InterPro" id="IPR012337">
    <property type="entry name" value="RNaseH-like_sf"/>
</dbReference>
<dbReference type="InterPro" id="IPR036397">
    <property type="entry name" value="RNaseH_sf"/>
</dbReference>
<dbReference type="Proteomes" id="UP000694915">
    <property type="component" value="Chromosome 26"/>
</dbReference>
<keyword evidence="3" id="KW-0540">Nuclease</keyword>
<evidence type="ECO:0000256" key="4">
    <source>
        <dbReference type="ARBA" id="ARBA00022759"/>
    </source>
</evidence>
<feature type="signal peptide" evidence="8">
    <location>
        <begin position="1"/>
        <end position="23"/>
    </location>
</feature>
<dbReference type="GeneID" id="113457408"/>
<dbReference type="PANTHER" id="PTHR41694">
    <property type="entry name" value="ENDOGENOUS RETROVIRUS GROUP K MEMBER POL PROTEIN"/>
    <property type="match status" value="1"/>
</dbReference>
<sequence length="181" mass="20393">MPTVRKIKYLLVLVDTMSGWVEAFPISNKRAQTVSDILLREIIPRFGLPTSLQSDNGPEFTSQISQNLSKALGIPWNFYILYHPQSSGKVEQTNHSLKEALAKMSQELHLDWHLNDDPAAQKKPDKCDFFNQTSQDASGLDRTNRNRPSRNASGQENHQDTAKIIGYTLDPSTPKASRKQS</sequence>
<feature type="domain" description="Integrase catalytic" evidence="9">
    <location>
        <begin position="1"/>
        <end position="156"/>
    </location>
</feature>
<evidence type="ECO:0000259" key="9">
    <source>
        <dbReference type="PROSITE" id="PS50994"/>
    </source>
</evidence>
<evidence type="ECO:0000256" key="3">
    <source>
        <dbReference type="ARBA" id="ARBA00022722"/>
    </source>
</evidence>
<evidence type="ECO:0000256" key="7">
    <source>
        <dbReference type="SAM" id="MobiDB-lite"/>
    </source>
</evidence>
<dbReference type="PANTHER" id="PTHR41694:SF5">
    <property type="entry name" value="RIBONUCLEASE H"/>
    <property type="match status" value="1"/>
</dbReference>
<dbReference type="Pfam" id="PF00665">
    <property type="entry name" value="rve"/>
    <property type="match status" value="1"/>
</dbReference>
<keyword evidence="2" id="KW-0548">Nucleotidyltransferase</keyword>
<accession>A0ABM1UER1</accession>
<keyword evidence="8" id="KW-0732">Signal</keyword>
<dbReference type="PROSITE" id="PS50994">
    <property type="entry name" value="INTEGRASE"/>
    <property type="match status" value="1"/>
</dbReference>
<evidence type="ECO:0000313" key="11">
    <source>
        <dbReference type="RefSeq" id="XP_026640473.1"/>
    </source>
</evidence>
<keyword evidence="10" id="KW-1185">Reference proteome</keyword>
<dbReference type="Gene3D" id="3.30.420.10">
    <property type="entry name" value="Ribonuclease H-like superfamily/Ribonuclease H"/>
    <property type="match status" value="1"/>
</dbReference>
<keyword evidence="4" id="KW-0255">Endonuclease</keyword>
<evidence type="ECO:0000256" key="1">
    <source>
        <dbReference type="ARBA" id="ARBA00022679"/>
    </source>
</evidence>
<name>A0ABM1UER1_MICOH</name>
<keyword evidence="5" id="KW-0378">Hydrolase</keyword>
<feature type="chain" id="PRO_5045547941" evidence="8">
    <location>
        <begin position="24"/>
        <end position="181"/>
    </location>
</feature>
<reference evidence="11" key="1">
    <citation type="submission" date="2025-08" db="UniProtKB">
        <authorList>
            <consortium name="RefSeq"/>
        </authorList>
    </citation>
    <scope>IDENTIFICATION</scope>
</reference>
<dbReference type="InterPro" id="IPR001584">
    <property type="entry name" value="Integrase_cat-core"/>
</dbReference>
<evidence type="ECO:0000256" key="5">
    <source>
        <dbReference type="ARBA" id="ARBA00022801"/>
    </source>
</evidence>
<evidence type="ECO:0000256" key="6">
    <source>
        <dbReference type="ARBA" id="ARBA00022918"/>
    </source>
</evidence>
<feature type="region of interest" description="Disordered" evidence="7">
    <location>
        <begin position="127"/>
        <end position="181"/>
    </location>
</feature>
<keyword evidence="6" id="KW-0695">RNA-directed DNA polymerase</keyword>